<dbReference type="OrthoDB" id="5042209at2759"/>
<accession>A0A0F9WY08</accession>
<feature type="region of interest" description="Disordered" evidence="1">
    <location>
        <begin position="1"/>
        <end position="94"/>
    </location>
</feature>
<gene>
    <name evidence="2" type="ORF">THAR02_10546</name>
</gene>
<dbReference type="EMBL" id="JOKZ01000584">
    <property type="protein sequence ID" value="KKO97354.1"/>
    <property type="molecule type" value="Genomic_DNA"/>
</dbReference>
<comment type="caution">
    <text evidence="2">The sequence shown here is derived from an EMBL/GenBank/DDBJ whole genome shotgun (WGS) entry which is preliminary data.</text>
</comment>
<organism evidence="2 3">
    <name type="scientific">Trichoderma harzianum</name>
    <name type="common">Hypocrea lixii</name>
    <dbReference type="NCBI Taxonomy" id="5544"/>
    <lineage>
        <taxon>Eukaryota</taxon>
        <taxon>Fungi</taxon>
        <taxon>Dikarya</taxon>
        <taxon>Ascomycota</taxon>
        <taxon>Pezizomycotina</taxon>
        <taxon>Sordariomycetes</taxon>
        <taxon>Hypocreomycetidae</taxon>
        <taxon>Hypocreales</taxon>
        <taxon>Hypocreaceae</taxon>
        <taxon>Trichoderma</taxon>
    </lineage>
</organism>
<feature type="region of interest" description="Disordered" evidence="1">
    <location>
        <begin position="185"/>
        <end position="213"/>
    </location>
</feature>
<proteinExistence type="predicted"/>
<evidence type="ECO:0000256" key="1">
    <source>
        <dbReference type="SAM" id="MobiDB-lite"/>
    </source>
</evidence>
<evidence type="ECO:0000313" key="3">
    <source>
        <dbReference type="Proteomes" id="UP000034112"/>
    </source>
</evidence>
<reference evidence="3" key="1">
    <citation type="journal article" date="2015" name="Genome Announc.">
        <title>Draft whole-genome sequence of the biocontrol agent Trichoderma harzianum T6776.</title>
        <authorList>
            <person name="Baroncelli R."/>
            <person name="Piaggeschi G."/>
            <person name="Fiorini L."/>
            <person name="Bertolini E."/>
            <person name="Zapparata A."/>
            <person name="Pe M.E."/>
            <person name="Sarrocco S."/>
            <person name="Vannacci G."/>
        </authorList>
    </citation>
    <scope>NUCLEOTIDE SEQUENCE [LARGE SCALE GENOMIC DNA]</scope>
    <source>
        <strain evidence="3">T6776</strain>
    </source>
</reference>
<feature type="region of interest" description="Disordered" evidence="1">
    <location>
        <begin position="273"/>
        <end position="302"/>
    </location>
</feature>
<feature type="compositionally biased region" description="Basic and acidic residues" evidence="1">
    <location>
        <begin position="273"/>
        <end position="290"/>
    </location>
</feature>
<feature type="compositionally biased region" description="Acidic residues" evidence="1">
    <location>
        <begin position="185"/>
        <end position="198"/>
    </location>
</feature>
<name>A0A0F9WY08_TRIHA</name>
<evidence type="ECO:0000313" key="2">
    <source>
        <dbReference type="EMBL" id="KKO97354.1"/>
    </source>
</evidence>
<feature type="compositionally biased region" description="Low complexity" evidence="1">
    <location>
        <begin position="1"/>
        <end position="15"/>
    </location>
</feature>
<dbReference type="Proteomes" id="UP000034112">
    <property type="component" value="Unassembled WGS sequence"/>
</dbReference>
<protein>
    <submittedName>
        <fullName evidence="2">Uncharacterized protein</fullName>
    </submittedName>
</protein>
<feature type="compositionally biased region" description="Basic and acidic residues" evidence="1">
    <location>
        <begin position="69"/>
        <end position="91"/>
    </location>
</feature>
<dbReference type="AlphaFoldDB" id="A0A0F9WY08"/>
<sequence>MSSNAAESNAAGEPAQGNANGQTTGPVDRDAFKQNFGQASALHKNVQNASKKMNAGLATPDPTPEPEDERIKADLERMKKEAEESQEKMKSQAETLRNSEIIRIIGCPAKAYDNILDVTEGVEEEAKKEMRRKNFRTLGCLLHPKYSPASEHRDDAFKKLVEAAEHMEIDNATLYSVRDWDGIEDIMNPEEDGDESEDDNRMEQDPIPEPPDWVKETYEKLTDTLKELRKDPESIGTMTRLNPSAIEKRGKLHKLLNEAFGDRHFPETWRSIHEEVPKPKETPKSKEALKSNETPKLYDEEQPEGQMVYPWETLKDNETTSRIIGVRLAGRGKQVCIETWEDWRWVRRLEGASECGFGSREVDQYYDLGNSKKLSAEQSKWTFNYRESFIKLHWVTKGRLKQRIKNTTRCANTYCCVEIKGEGTQILSLSSFRRVRTDADQLVQEVCRRDDIKCPWDVKPLSDSPNWTKRAKTVEGRRALEDQIKIKSEEGNNPSSEKVVNSDLTGITGLLAAIAKNMQSLAEGQATLSTTLDKLTARLEALENKPST</sequence>